<keyword evidence="2" id="KW-1185">Reference proteome</keyword>
<dbReference type="SUPFAM" id="SSF51735">
    <property type="entry name" value="NAD(P)-binding Rossmann-fold domains"/>
    <property type="match status" value="1"/>
</dbReference>
<dbReference type="GeneID" id="105910949"/>
<accession>A0A6P3WCL0</accession>
<evidence type="ECO:0000313" key="3">
    <source>
        <dbReference type="RefSeq" id="XP_012695168.2"/>
    </source>
</evidence>
<dbReference type="OrthoDB" id="7289984at2759"/>
<dbReference type="RefSeq" id="XP_012695168.2">
    <property type="nucleotide sequence ID" value="XM_012839714.3"/>
</dbReference>
<organism evidence="2 3">
    <name type="scientific">Clupea harengus</name>
    <name type="common">Atlantic herring</name>
    <dbReference type="NCBI Taxonomy" id="7950"/>
    <lineage>
        <taxon>Eukaryota</taxon>
        <taxon>Metazoa</taxon>
        <taxon>Chordata</taxon>
        <taxon>Craniata</taxon>
        <taxon>Vertebrata</taxon>
        <taxon>Euteleostomi</taxon>
        <taxon>Actinopterygii</taxon>
        <taxon>Neopterygii</taxon>
        <taxon>Teleostei</taxon>
        <taxon>Clupei</taxon>
        <taxon>Clupeiformes</taxon>
        <taxon>Clupeoidei</taxon>
        <taxon>Clupeidae</taxon>
        <taxon>Clupea</taxon>
    </lineage>
</organism>
<dbReference type="Proteomes" id="UP000515152">
    <property type="component" value="Chromosome 1"/>
</dbReference>
<dbReference type="Pfam" id="PF00106">
    <property type="entry name" value="adh_short"/>
    <property type="match status" value="1"/>
</dbReference>
<evidence type="ECO:0000313" key="2">
    <source>
        <dbReference type="Proteomes" id="UP000515152"/>
    </source>
</evidence>
<sequence length="257" mass="27416">MAGKACNVLITGANRGLGLEMVKQLAEMSCPGRKIFAGCRDPSAPKSQSLQELAKKHPGVIHVIRLDTTDPCSVKESAKQVSLVLGKNGLNLLVNNAGVLFHSNMQTTGAKEMQDSFNTNVVGTMMVTKEFLPYLRVAAKSSGKSGMSCSKAAVVNISTILGSMTTVSDMYSFFPGISYRISKAGLNMLTVCNAVEFKEDGILFALLHPGWVRTDMGGEGGEIEAPESVIGMLQVMDSLTEKQNGAFLGYNGKPVSW</sequence>
<dbReference type="PANTHER" id="PTHR43544">
    <property type="entry name" value="SHORT-CHAIN DEHYDROGENASE/REDUCTASE"/>
    <property type="match status" value="1"/>
</dbReference>
<dbReference type="AlphaFoldDB" id="A0A6P3WCL0"/>
<dbReference type="PRINTS" id="PR00080">
    <property type="entry name" value="SDRFAMILY"/>
</dbReference>
<dbReference type="CDD" id="cd05325">
    <property type="entry name" value="carb_red_sniffer_like_SDR_c"/>
    <property type="match status" value="1"/>
</dbReference>
<dbReference type="PRINTS" id="PR00081">
    <property type="entry name" value="GDHRDH"/>
</dbReference>
<name>A0A6P3WCL0_CLUHA</name>
<dbReference type="GO" id="GO:0016491">
    <property type="term" value="F:oxidoreductase activity"/>
    <property type="evidence" value="ECO:0007669"/>
    <property type="project" value="TreeGrafter"/>
</dbReference>
<dbReference type="KEGG" id="char:105910949"/>
<reference evidence="3" key="1">
    <citation type="submission" date="2025-08" db="UniProtKB">
        <authorList>
            <consortium name="RefSeq"/>
        </authorList>
    </citation>
    <scope>IDENTIFICATION</scope>
</reference>
<proteinExistence type="inferred from homology"/>
<comment type="similarity">
    <text evidence="1">Belongs to the short-chain dehydrogenases/reductases (SDR) family.</text>
</comment>
<gene>
    <name evidence="3" type="primary">LOC105910949</name>
</gene>
<protein>
    <submittedName>
        <fullName evidence="3">C-factor-like</fullName>
    </submittedName>
</protein>
<dbReference type="InterPro" id="IPR051468">
    <property type="entry name" value="Fungal_SecMetab_SDRs"/>
</dbReference>
<dbReference type="InterPro" id="IPR002347">
    <property type="entry name" value="SDR_fam"/>
</dbReference>
<dbReference type="InterPro" id="IPR036291">
    <property type="entry name" value="NAD(P)-bd_dom_sf"/>
</dbReference>
<dbReference type="GO" id="GO:0005737">
    <property type="term" value="C:cytoplasm"/>
    <property type="evidence" value="ECO:0007669"/>
    <property type="project" value="TreeGrafter"/>
</dbReference>
<dbReference type="Gene3D" id="3.40.50.720">
    <property type="entry name" value="NAD(P)-binding Rossmann-like Domain"/>
    <property type="match status" value="1"/>
</dbReference>
<dbReference type="PANTHER" id="PTHR43544:SF33">
    <property type="entry name" value="C-FACTOR"/>
    <property type="match status" value="1"/>
</dbReference>
<evidence type="ECO:0000256" key="1">
    <source>
        <dbReference type="RuleBase" id="RU000363"/>
    </source>
</evidence>